<dbReference type="EMBL" id="JAFFZS010000213">
    <property type="protein sequence ID" value="MBN0049386.1"/>
    <property type="molecule type" value="Genomic_DNA"/>
</dbReference>
<evidence type="ECO:0000313" key="9">
    <source>
        <dbReference type="Proteomes" id="UP000788262"/>
    </source>
</evidence>
<keyword evidence="4" id="KW-0805">Transcription regulation</keyword>
<feature type="region of interest" description="Disordered" evidence="6">
    <location>
        <begin position="46"/>
        <end position="71"/>
    </location>
</feature>
<dbReference type="Proteomes" id="UP000788262">
    <property type="component" value="Unassembled WGS sequence"/>
</dbReference>
<dbReference type="SUPFAM" id="SSF57716">
    <property type="entry name" value="Glucocorticoid receptor-like (DNA-binding domain)"/>
    <property type="match status" value="1"/>
</dbReference>
<keyword evidence="5" id="KW-0804">Transcription</keyword>
<feature type="non-terminal residue" evidence="8">
    <location>
        <position position="1"/>
    </location>
</feature>
<evidence type="ECO:0000313" key="8">
    <source>
        <dbReference type="EMBL" id="MBN0049386.1"/>
    </source>
</evidence>
<comment type="caution">
    <text evidence="8">The sequence shown here is derived from an EMBL/GenBank/DDBJ whole genome shotgun (WGS) entry which is preliminary data.</text>
</comment>
<feature type="compositionally biased region" description="Low complexity" evidence="6">
    <location>
        <begin position="48"/>
        <end position="71"/>
    </location>
</feature>
<keyword evidence="3" id="KW-0862">Zinc</keyword>
<evidence type="ECO:0000256" key="5">
    <source>
        <dbReference type="ARBA" id="ARBA00023163"/>
    </source>
</evidence>
<gene>
    <name evidence="8" type="ORF">JS756_36185</name>
</gene>
<evidence type="ECO:0000256" key="1">
    <source>
        <dbReference type="ARBA" id="ARBA00022723"/>
    </source>
</evidence>
<dbReference type="Gene3D" id="3.30.50.10">
    <property type="entry name" value="Erythroid Transcription Factor GATA-1, subunit A"/>
    <property type="match status" value="1"/>
</dbReference>
<name>A0ABS2W2D2_STRAS</name>
<keyword evidence="1" id="KW-0479">Metal-binding</keyword>
<dbReference type="PROSITE" id="PS00344">
    <property type="entry name" value="GATA_ZN_FINGER_1"/>
    <property type="match status" value="1"/>
</dbReference>
<dbReference type="PANTHER" id="PTHR47172">
    <property type="entry name" value="OS01G0976800 PROTEIN"/>
    <property type="match status" value="1"/>
</dbReference>
<accession>A0ABS2W2D2</accession>
<feature type="domain" description="GATA-type" evidence="7">
    <location>
        <begin position="7"/>
        <end position="37"/>
    </location>
</feature>
<dbReference type="InterPro" id="IPR013088">
    <property type="entry name" value="Znf_NHR/GATA"/>
</dbReference>
<evidence type="ECO:0000256" key="2">
    <source>
        <dbReference type="ARBA" id="ARBA00022771"/>
    </source>
</evidence>
<dbReference type="InterPro" id="IPR000679">
    <property type="entry name" value="Znf_GATA"/>
</dbReference>
<feature type="region of interest" description="Disordered" evidence="6">
    <location>
        <begin position="1"/>
        <end position="20"/>
    </location>
</feature>
<dbReference type="PROSITE" id="PS50114">
    <property type="entry name" value="GATA_ZN_FINGER_2"/>
    <property type="match status" value="1"/>
</dbReference>
<proteinExistence type="predicted"/>
<dbReference type="PANTHER" id="PTHR47172:SF24">
    <property type="entry name" value="GATA ZINC FINGER DOMAIN-CONTAINING PROTEIN 14-RELATED"/>
    <property type="match status" value="1"/>
</dbReference>
<reference evidence="8 9" key="1">
    <citation type="submission" date="2021-02" db="EMBL/GenBank/DDBJ databases">
        <title>Whole genome sequencing of Streptomyces actuosus VRA1.</title>
        <authorList>
            <person name="Sen G."/>
            <person name="Sen A."/>
        </authorList>
    </citation>
    <scope>NUCLEOTIDE SEQUENCE [LARGE SCALE GENOMIC DNA]</scope>
    <source>
        <strain evidence="8 9">VRA1</strain>
    </source>
</reference>
<dbReference type="Pfam" id="PF00320">
    <property type="entry name" value="GATA"/>
    <property type="match status" value="1"/>
</dbReference>
<dbReference type="SMART" id="SM00401">
    <property type="entry name" value="ZnF_GATA"/>
    <property type="match status" value="1"/>
</dbReference>
<protein>
    <submittedName>
        <fullName evidence="8">GATA zinc finger domain-containing protein</fullName>
    </submittedName>
</protein>
<organism evidence="8 9">
    <name type="scientific">Streptomyces actuosus</name>
    <dbReference type="NCBI Taxonomy" id="1885"/>
    <lineage>
        <taxon>Bacteria</taxon>
        <taxon>Bacillati</taxon>
        <taxon>Actinomycetota</taxon>
        <taxon>Actinomycetes</taxon>
        <taxon>Kitasatosporales</taxon>
        <taxon>Streptomycetaceae</taxon>
        <taxon>Streptomyces</taxon>
    </lineage>
</organism>
<keyword evidence="2" id="KW-0863">Zinc-finger</keyword>
<dbReference type="CDD" id="cd00202">
    <property type="entry name" value="ZnF_GATA"/>
    <property type="match status" value="1"/>
</dbReference>
<evidence type="ECO:0000256" key="6">
    <source>
        <dbReference type="SAM" id="MobiDB-lite"/>
    </source>
</evidence>
<evidence type="ECO:0000256" key="3">
    <source>
        <dbReference type="ARBA" id="ARBA00022833"/>
    </source>
</evidence>
<sequence length="71" mass="7349">KAAPPGRCHSCNRAETPEWRRGPDGARTLCNACGLHYAKLTRKMGANKASSLGSSLKPKSPLGSASPSSLG</sequence>
<keyword evidence="9" id="KW-1185">Reference proteome</keyword>
<evidence type="ECO:0000256" key="4">
    <source>
        <dbReference type="ARBA" id="ARBA00023015"/>
    </source>
</evidence>
<evidence type="ECO:0000259" key="7">
    <source>
        <dbReference type="PROSITE" id="PS50114"/>
    </source>
</evidence>